<feature type="domain" description="C2H2-type" evidence="2">
    <location>
        <begin position="138"/>
        <end position="168"/>
    </location>
</feature>
<proteinExistence type="predicted"/>
<feature type="domain" description="C2H2-type" evidence="2">
    <location>
        <begin position="114"/>
        <end position="134"/>
    </location>
</feature>
<feature type="domain" description="C2H2-type" evidence="2">
    <location>
        <begin position="55"/>
        <end position="78"/>
    </location>
</feature>
<dbReference type="GO" id="GO:0016567">
    <property type="term" value="P:protein ubiquitination"/>
    <property type="evidence" value="ECO:0007669"/>
    <property type="project" value="TreeGrafter"/>
</dbReference>
<dbReference type="GO" id="GO:0043022">
    <property type="term" value="F:ribosome binding"/>
    <property type="evidence" value="ECO:0007669"/>
    <property type="project" value="TreeGrafter"/>
</dbReference>
<dbReference type="GO" id="GO:0072344">
    <property type="term" value="P:rescue of stalled ribosome"/>
    <property type="evidence" value="ECO:0007669"/>
    <property type="project" value="InterPro"/>
</dbReference>
<sequence length="558" mass="63258">MKDNQCPFCRQSAEVVRMVSSTESTADDAKKKFKKGNLLVEDNETIEELHHILSNSCPICDEEFVNYKTLKSHIDEVHHKKLCDLCTKHQLTFSDEFEPMNASALRVHLKEKHIRCKYCTKYFYSSSEFLKHCKEAYLACSICERRDPENPKYFQNYNKLKDHYSSDHFMCPVQTCLDAKHIVFSTRMELHTHMLEEHKSIYSSNSEVNVRDLDEKEANLYNKAHEVASSTDSEVESKHKYNTRLDLTANHDEAKMQQIEGANMTFMNKKVPVEIFAATYESVLKCSSQQVTALLSSFVKAYKNELSPDLERQLSFVIIQRSGLHEEQRVADNSKKNIQSSEPGQPAPTKVVKNNWGGDLRNRSKGFSLTDLPQLGSNKQQKKVPSYPRNPSRPLVSARDLPQLKLNSNPSTSTNIVATLGQLQQPPLKNVARLSITSDLPQLKSVSRPSNPLKPGPPKITPGNLPQLGAKKTNPAIDHSSWRIGPGLVQRNTPQANPIEAQAKSSYTIAMERQEAKAVETQPKPQPKPRPSLKDLPTLPVKKKPEEKRQTHNVLRIV</sequence>
<dbReference type="Proteomes" id="UP001362899">
    <property type="component" value="Unassembled WGS sequence"/>
</dbReference>
<dbReference type="InterPro" id="IPR013087">
    <property type="entry name" value="Znf_C2H2_type"/>
</dbReference>
<comment type="caution">
    <text evidence="3">The sequence shown here is derived from an EMBL/GenBank/DDBJ whole genome shotgun (WGS) entry which is preliminary data.</text>
</comment>
<name>A0AAV5RHR9_STABA</name>
<organism evidence="3 4">
    <name type="scientific">Starmerella bacillaris</name>
    <name type="common">Yeast</name>
    <name type="synonym">Candida zemplinina</name>
    <dbReference type="NCBI Taxonomy" id="1247836"/>
    <lineage>
        <taxon>Eukaryota</taxon>
        <taxon>Fungi</taxon>
        <taxon>Dikarya</taxon>
        <taxon>Ascomycota</taxon>
        <taxon>Saccharomycotina</taxon>
        <taxon>Dipodascomycetes</taxon>
        <taxon>Dipodascales</taxon>
        <taxon>Trichomonascaceae</taxon>
        <taxon>Starmerella</taxon>
    </lineage>
</organism>
<evidence type="ECO:0000256" key="1">
    <source>
        <dbReference type="SAM" id="MobiDB-lite"/>
    </source>
</evidence>
<evidence type="ECO:0000313" key="3">
    <source>
        <dbReference type="EMBL" id="GMM51070.1"/>
    </source>
</evidence>
<dbReference type="GO" id="GO:0061630">
    <property type="term" value="F:ubiquitin protein ligase activity"/>
    <property type="evidence" value="ECO:0007669"/>
    <property type="project" value="InterPro"/>
</dbReference>
<dbReference type="EMBL" id="BTGC01000003">
    <property type="protein sequence ID" value="GMM51070.1"/>
    <property type="molecule type" value="Genomic_DNA"/>
</dbReference>
<evidence type="ECO:0000313" key="4">
    <source>
        <dbReference type="Proteomes" id="UP001362899"/>
    </source>
</evidence>
<accession>A0AAV5RHR9</accession>
<dbReference type="InterPro" id="IPR044288">
    <property type="entry name" value="ZNF598/HEL2"/>
</dbReference>
<dbReference type="PANTHER" id="PTHR22938:SF0">
    <property type="entry name" value="E3 UBIQUITIN-PROTEIN LIGASE ZNF598"/>
    <property type="match status" value="1"/>
</dbReference>
<feature type="region of interest" description="Disordered" evidence="1">
    <location>
        <begin position="326"/>
        <end position="410"/>
    </location>
</feature>
<dbReference type="InterPro" id="IPR056437">
    <property type="entry name" value="Znf-C2H2_ZNF598/HEL2"/>
</dbReference>
<dbReference type="PANTHER" id="PTHR22938">
    <property type="entry name" value="ZINC FINGER PROTEIN 598"/>
    <property type="match status" value="1"/>
</dbReference>
<feature type="domain" description="C2H2-type" evidence="2">
    <location>
        <begin position="169"/>
        <end position="198"/>
    </location>
</feature>
<evidence type="ECO:0000259" key="2">
    <source>
        <dbReference type="SMART" id="SM00355"/>
    </source>
</evidence>
<keyword evidence="4" id="KW-1185">Reference proteome</keyword>
<dbReference type="SMART" id="SM00355">
    <property type="entry name" value="ZnF_C2H2"/>
    <property type="match status" value="4"/>
</dbReference>
<feature type="region of interest" description="Disordered" evidence="1">
    <location>
        <begin position="440"/>
        <end position="558"/>
    </location>
</feature>
<reference evidence="3 4" key="1">
    <citation type="journal article" date="2023" name="Elife">
        <title>Identification of key yeast species and microbe-microbe interactions impacting larval growth of Drosophila in the wild.</title>
        <authorList>
            <person name="Mure A."/>
            <person name="Sugiura Y."/>
            <person name="Maeda R."/>
            <person name="Honda K."/>
            <person name="Sakurai N."/>
            <person name="Takahashi Y."/>
            <person name="Watada M."/>
            <person name="Katoh T."/>
            <person name="Gotoh A."/>
            <person name="Gotoh Y."/>
            <person name="Taniguchi I."/>
            <person name="Nakamura K."/>
            <person name="Hayashi T."/>
            <person name="Katayama T."/>
            <person name="Uemura T."/>
            <person name="Hattori Y."/>
        </authorList>
    </citation>
    <scope>NUCLEOTIDE SEQUENCE [LARGE SCALE GENOMIC DNA]</scope>
    <source>
        <strain evidence="3 4">SB-73</strain>
    </source>
</reference>
<protein>
    <submittedName>
        <fullName evidence="3">E3 ubiquitin-protein ligase</fullName>
    </submittedName>
</protein>
<feature type="compositionally biased region" description="Basic and acidic residues" evidence="1">
    <location>
        <begin position="326"/>
        <end position="335"/>
    </location>
</feature>
<feature type="compositionally biased region" description="Polar residues" evidence="1">
    <location>
        <begin position="440"/>
        <end position="450"/>
    </location>
</feature>
<gene>
    <name evidence="3" type="ORF">DASB73_020280</name>
</gene>
<dbReference type="AlphaFoldDB" id="A0AAV5RHR9"/>
<dbReference type="Pfam" id="PF23230">
    <property type="entry name" value="zf-C2H2_13"/>
    <property type="match status" value="1"/>
</dbReference>